<gene>
    <name evidence="6" type="ORF">N1851_006399</name>
</gene>
<keyword evidence="3" id="KW-0863">Zinc-finger</keyword>
<dbReference type="EMBL" id="JAOPHQ010001135">
    <property type="protein sequence ID" value="KAK0152213.1"/>
    <property type="molecule type" value="Genomic_DNA"/>
</dbReference>
<evidence type="ECO:0000313" key="7">
    <source>
        <dbReference type="Proteomes" id="UP001174136"/>
    </source>
</evidence>
<dbReference type="GO" id="GO:0008270">
    <property type="term" value="F:zinc ion binding"/>
    <property type="evidence" value="ECO:0007669"/>
    <property type="project" value="UniProtKB-KW"/>
</dbReference>
<evidence type="ECO:0000256" key="3">
    <source>
        <dbReference type="ARBA" id="ARBA00022771"/>
    </source>
</evidence>
<dbReference type="InterPro" id="IPR052035">
    <property type="entry name" value="ZnF_BED_domain_contain"/>
</dbReference>
<comment type="caution">
    <text evidence="6">The sequence shown here is derived from an EMBL/GenBank/DDBJ whole genome shotgun (WGS) entry which is preliminary data.</text>
</comment>
<dbReference type="GO" id="GO:0005634">
    <property type="term" value="C:nucleus"/>
    <property type="evidence" value="ECO:0007669"/>
    <property type="project" value="UniProtKB-SubCell"/>
</dbReference>
<dbReference type="PANTHER" id="PTHR46481">
    <property type="entry name" value="ZINC FINGER BED DOMAIN-CONTAINING PROTEIN 4"/>
    <property type="match status" value="1"/>
</dbReference>
<keyword evidence="5" id="KW-0539">Nucleus</keyword>
<dbReference type="PANTHER" id="PTHR46481:SF10">
    <property type="entry name" value="ZINC FINGER BED DOMAIN-CONTAINING PROTEIN 39"/>
    <property type="match status" value="1"/>
</dbReference>
<evidence type="ECO:0000256" key="4">
    <source>
        <dbReference type="ARBA" id="ARBA00022833"/>
    </source>
</evidence>
<protein>
    <submittedName>
        <fullName evidence="6">Uncharacterized protein</fullName>
    </submittedName>
</protein>
<evidence type="ECO:0000256" key="2">
    <source>
        <dbReference type="ARBA" id="ARBA00022723"/>
    </source>
</evidence>
<accession>A0AA47N4F5</accession>
<reference evidence="6" key="1">
    <citation type="journal article" date="2023" name="Front. Mar. Sci.">
        <title>A new Merluccius polli reference genome to investigate the effects of global change in West African waters.</title>
        <authorList>
            <person name="Mateo J.L."/>
            <person name="Blanco-Fernandez C."/>
            <person name="Garcia-Vazquez E."/>
            <person name="Machado-Schiaffino G."/>
        </authorList>
    </citation>
    <scope>NUCLEOTIDE SEQUENCE</scope>
    <source>
        <strain evidence="6">C29</strain>
        <tissue evidence="6">Fin</tissue>
    </source>
</reference>
<dbReference type="AlphaFoldDB" id="A0AA47N4F5"/>
<keyword evidence="2" id="KW-0479">Metal-binding</keyword>
<sequence length="185" mass="21173">MTFGNFLLYQKMIHLKQYAVIQSIANTSGCRHQPNSHAVTGIVAAFEKVRKYTTESKRDITAKVIEFIALDDQPFSVVKDRGFSSLLSTLELQYTLPILPIHIENIFLKALAELCTKVYDHVRFILHDNEVSISFTIDIWSSSMSPISMLSLMTQRISSEFELQRAFRRTRVFRFVFGNSSDNGV</sequence>
<keyword evidence="4" id="KW-0862">Zinc</keyword>
<dbReference type="Proteomes" id="UP001174136">
    <property type="component" value="Unassembled WGS sequence"/>
</dbReference>
<proteinExistence type="predicted"/>
<dbReference type="SUPFAM" id="SSF140996">
    <property type="entry name" value="Hermes dimerisation domain"/>
    <property type="match status" value="1"/>
</dbReference>
<keyword evidence="7" id="KW-1185">Reference proteome</keyword>
<organism evidence="6 7">
    <name type="scientific">Merluccius polli</name>
    <name type="common">Benguela hake</name>
    <name type="synonym">Merluccius cadenati</name>
    <dbReference type="NCBI Taxonomy" id="89951"/>
    <lineage>
        <taxon>Eukaryota</taxon>
        <taxon>Metazoa</taxon>
        <taxon>Chordata</taxon>
        <taxon>Craniata</taxon>
        <taxon>Vertebrata</taxon>
        <taxon>Euteleostomi</taxon>
        <taxon>Actinopterygii</taxon>
        <taxon>Neopterygii</taxon>
        <taxon>Teleostei</taxon>
        <taxon>Neoteleostei</taxon>
        <taxon>Acanthomorphata</taxon>
        <taxon>Zeiogadaria</taxon>
        <taxon>Gadariae</taxon>
        <taxon>Gadiformes</taxon>
        <taxon>Gadoidei</taxon>
        <taxon>Merlucciidae</taxon>
        <taxon>Merluccius</taxon>
    </lineage>
</organism>
<name>A0AA47N4F5_MERPO</name>
<comment type="subcellular location">
    <subcellularLocation>
        <location evidence="1">Nucleus</location>
    </subcellularLocation>
</comment>
<evidence type="ECO:0000256" key="1">
    <source>
        <dbReference type="ARBA" id="ARBA00004123"/>
    </source>
</evidence>
<evidence type="ECO:0000256" key="5">
    <source>
        <dbReference type="ARBA" id="ARBA00023242"/>
    </source>
</evidence>
<evidence type="ECO:0000313" key="6">
    <source>
        <dbReference type="EMBL" id="KAK0152213.1"/>
    </source>
</evidence>